<keyword evidence="2" id="KW-1185">Reference proteome</keyword>
<organism evidence="1 2">
    <name type="scientific">Caerostris extrusa</name>
    <name type="common">Bark spider</name>
    <name type="synonym">Caerostris bankana</name>
    <dbReference type="NCBI Taxonomy" id="172846"/>
    <lineage>
        <taxon>Eukaryota</taxon>
        <taxon>Metazoa</taxon>
        <taxon>Ecdysozoa</taxon>
        <taxon>Arthropoda</taxon>
        <taxon>Chelicerata</taxon>
        <taxon>Arachnida</taxon>
        <taxon>Araneae</taxon>
        <taxon>Araneomorphae</taxon>
        <taxon>Entelegynae</taxon>
        <taxon>Araneoidea</taxon>
        <taxon>Araneidae</taxon>
        <taxon>Caerostris</taxon>
    </lineage>
</organism>
<reference evidence="1 2" key="1">
    <citation type="submission" date="2021-06" db="EMBL/GenBank/DDBJ databases">
        <title>Caerostris extrusa draft genome.</title>
        <authorList>
            <person name="Kono N."/>
            <person name="Arakawa K."/>
        </authorList>
    </citation>
    <scope>NUCLEOTIDE SEQUENCE [LARGE SCALE GENOMIC DNA]</scope>
</reference>
<proteinExistence type="predicted"/>
<comment type="caution">
    <text evidence="1">The sequence shown here is derived from an EMBL/GenBank/DDBJ whole genome shotgun (WGS) entry which is preliminary data.</text>
</comment>
<accession>A0AAV4MM20</accession>
<dbReference type="EMBL" id="BPLR01002421">
    <property type="protein sequence ID" value="GIX73524.1"/>
    <property type="molecule type" value="Genomic_DNA"/>
</dbReference>
<dbReference type="Proteomes" id="UP001054945">
    <property type="component" value="Unassembled WGS sequence"/>
</dbReference>
<protein>
    <submittedName>
        <fullName evidence="1">Uncharacterized protein</fullName>
    </submittedName>
</protein>
<name>A0AAV4MM20_CAEEX</name>
<evidence type="ECO:0000313" key="1">
    <source>
        <dbReference type="EMBL" id="GIX73524.1"/>
    </source>
</evidence>
<sequence length="96" mass="11401">MLHQPHPSSDEIFISITFYRRIVYCTEAIEDAISMCSFFLYGAIITWMLNSFNVITVQETVYHNRLTYIFCWDSDQHGICSVRHVDCQCFKCHPRR</sequence>
<dbReference type="AlphaFoldDB" id="A0AAV4MM20"/>
<gene>
    <name evidence="1" type="ORF">CEXT_422961</name>
</gene>
<evidence type="ECO:0000313" key="2">
    <source>
        <dbReference type="Proteomes" id="UP001054945"/>
    </source>
</evidence>